<evidence type="ECO:0000313" key="1">
    <source>
        <dbReference type="EMBL" id="AIE86336.1"/>
    </source>
</evidence>
<dbReference type="HOGENOM" id="CLU_3080096_0_0_0"/>
<dbReference type="AlphaFoldDB" id="A0A068NSB6"/>
<dbReference type="EMBL" id="CP007139">
    <property type="protein sequence ID" value="AIE86336.1"/>
    <property type="molecule type" value="Genomic_DNA"/>
</dbReference>
<dbReference type="KEGG" id="fgi:OP10G_2968"/>
<keyword evidence="2" id="KW-1185">Reference proteome</keyword>
<dbReference type="STRING" id="661478.OP10G_2968"/>
<dbReference type="Proteomes" id="UP000027982">
    <property type="component" value="Chromosome"/>
</dbReference>
<reference evidence="1 2" key="1">
    <citation type="journal article" date="2014" name="PLoS ONE">
        <title>The first complete genome sequence of the class fimbriimonadia in the phylum armatimonadetes.</title>
        <authorList>
            <person name="Hu Z.Y."/>
            <person name="Wang Y.Z."/>
            <person name="Im W.T."/>
            <person name="Wang S.Y."/>
            <person name="Zhao G.P."/>
            <person name="Zheng H.J."/>
            <person name="Quan Z.X."/>
        </authorList>
    </citation>
    <scope>NUCLEOTIDE SEQUENCE [LARGE SCALE GENOMIC DNA]</scope>
    <source>
        <strain evidence="1">Gsoil 348</strain>
    </source>
</reference>
<organism evidence="1 2">
    <name type="scientific">Fimbriimonas ginsengisoli Gsoil 348</name>
    <dbReference type="NCBI Taxonomy" id="661478"/>
    <lineage>
        <taxon>Bacteria</taxon>
        <taxon>Bacillati</taxon>
        <taxon>Armatimonadota</taxon>
        <taxon>Fimbriimonadia</taxon>
        <taxon>Fimbriimonadales</taxon>
        <taxon>Fimbriimonadaceae</taxon>
        <taxon>Fimbriimonas</taxon>
    </lineage>
</organism>
<evidence type="ECO:0000313" key="2">
    <source>
        <dbReference type="Proteomes" id="UP000027982"/>
    </source>
</evidence>
<accession>A0A068NSB6</accession>
<proteinExistence type="predicted"/>
<protein>
    <submittedName>
        <fullName evidence="1">Uncharacterized protein</fullName>
    </submittedName>
</protein>
<gene>
    <name evidence="1" type="ORF">OP10G_2968</name>
</gene>
<sequence length="52" mass="6275">MRARSEAPWTREEEELLKRRLESGRTERELARLHGRELETIRAMMRKIAPVE</sequence>
<name>A0A068NSB6_FIMGI</name>